<dbReference type="InterPro" id="IPR003593">
    <property type="entry name" value="AAA+_ATPase"/>
</dbReference>
<dbReference type="PANTHER" id="PTHR22683">
    <property type="entry name" value="SPORULATION PROTEIN RELATED"/>
    <property type="match status" value="1"/>
</dbReference>
<evidence type="ECO:0000256" key="5">
    <source>
        <dbReference type="SAM" id="MobiDB-lite"/>
    </source>
</evidence>
<sequence length="1384" mass="156879">MQPTSLLSNGKSTAEKSNREHQWPDHPDRNQSELPSPSQSPIISNRKKNIKLVEARMSDYGSLLTRFAVDVAERRRQEERLSELKAGPSPEQVDLRAQLETAKERYSQEIKQLEEEYLSVRNDTSDHFQKELEQHQNSYEMLVRSLNAQADQAASQLEQKREDSEWVVSSVLDDSAEDSPLREYQKFESIQLKTQEEQESFLLAFETQLKSLAEERNWTIDETPPHGRAYKKAAGALEQFKKIIETSDSVFQTLRSLIIPRLFSGFRGLAVFAVFTLIATIPIYMFVDPSLAGVQGVRFQPSWVGIASGGGMVAGLLMTTILYSLGAMRQSDLFRQLEQLHNDAQWSHAQWMNLVQEDLKKQGKIRDAKQRRIERERDLALNRYEATHAEIIRGIETERQENLKQEEAKYTEERAETISQRDRQLQQIDSGHQRRLDEAKTRWGEMIENLESRLNQIQSEQSRQNTELWTSLKSFWETSCNQFLETINTINQADQATNQDWNDITVENWSPSKTMPRGIRHGRLNIDLHNWPDAIPEEMRLAPRTTTFSLPGQVEFPGTTSTLFKSPNHTARTQAIDALQTMMLRMLLLIPPGKLRFTLIDPIGLGESFGGFMHLADYDELMVTNRIWTETGQIEARLADLTEHMENVFQTYLRNEFQTIEEYNESAGEVAEPYHVLVISDFPAKFSEIAARRLVSIVNSGPRCGVYTLMNMDPTKPLPNNFELTDLVPHMTSYEWRDENFHATEPALAPWPISLDPPPEPVQFTSIVKMVGEASKDARRVEVSFDRIAPQPSEIWSRDSRHELEIPLGRAGATKLQTMRLGKGTSQHMLVAGKTGSGKSTFLHIMITNLALHYGPDEVNFFLIDFKKGVEFKDYATSHLPHAKVIAIESDREFGVSALQRLDQVLEERGELFRRHGVQDVAGFRDVNPNTPLPRILLIVDEFQEFFIEDDKLSDTASKLLDRLVRQGRAFGVHVILGSQTLGGAYSLARTTLGQVAVRVALQCSESDAHLILSEENTAARLLTRPGEAIYNDANGMMQGNHPFQIGWLGDQERREYLETLNKKTERLGIESDPPIVFEGNIPSDLRVNQELQKLGETFSTRENPLPAPTIWLGDAVEIQPPTAIQFHRQSGSHLLVVGQDSLTATGILTSAAITFAASSSAEPTFPTLHLFDGNPPETEEAKQWKTILNSLPTATQYVTPREAAESLESLTAELERRTENPDDQHPPVFVLIHNIAKFRDLRKVEDDYGLGGFGSSAEEKPADPGKLFSNLLTEGPIFGIHFVIWCDSYNNVERCFSRNTMKEFELRVAMQMNQADSSNLIESPIASRLGAHRAFLHREETGLSEKFRPYGVPPQEWLDQFTQTMKHGSIGGFATDLDEFSIL</sequence>
<dbReference type="RefSeq" id="WP_145204706.1">
    <property type="nucleotide sequence ID" value="NZ_CP036267.1"/>
</dbReference>
<feature type="compositionally biased region" description="Polar residues" evidence="5">
    <location>
        <begin position="32"/>
        <end position="43"/>
    </location>
</feature>
<dbReference type="InterPro" id="IPR027417">
    <property type="entry name" value="P-loop_NTPase"/>
</dbReference>
<protein>
    <submittedName>
        <fullName evidence="8">FtsK-like domain-containing protein</fullName>
    </submittedName>
</protein>
<dbReference type="SUPFAM" id="SSF52540">
    <property type="entry name" value="P-loop containing nucleoside triphosphate hydrolases"/>
    <property type="match status" value="1"/>
</dbReference>
<keyword evidence="9" id="KW-1185">Reference proteome</keyword>
<dbReference type="GO" id="GO:0005524">
    <property type="term" value="F:ATP binding"/>
    <property type="evidence" value="ECO:0007669"/>
    <property type="project" value="UniProtKB-UniRule"/>
</dbReference>
<keyword evidence="2 3" id="KW-0067">ATP-binding</keyword>
<evidence type="ECO:0000256" key="2">
    <source>
        <dbReference type="ARBA" id="ARBA00022840"/>
    </source>
</evidence>
<evidence type="ECO:0000256" key="6">
    <source>
        <dbReference type="SAM" id="Phobius"/>
    </source>
</evidence>
<feature type="coiled-coil region" evidence="4">
    <location>
        <begin position="96"/>
        <end position="163"/>
    </location>
</feature>
<dbReference type="PROSITE" id="PS50901">
    <property type="entry name" value="FTSK"/>
    <property type="match status" value="1"/>
</dbReference>
<accession>A0A517QUP8</accession>
<keyword evidence="6" id="KW-1133">Transmembrane helix</keyword>
<evidence type="ECO:0000259" key="7">
    <source>
        <dbReference type="PROSITE" id="PS50901"/>
    </source>
</evidence>
<keyword evidence="6" id="KW-0812">Transmembrane</keyword>
<feature type="compositionally biased region" description="Polar residues" evidence="5">
    <location>
        <begin position="1"/>
        <end position="12"/>
    </location>
</feature>
<evidence type="ECO:0000256" key="3">
    <source>
        <dbReference type="PROSITE-ProRule" id="PRU00289"/>
    </source>
</evidence>
<evidence type="ECO:0000313" key="8">
    <source>
        <dbReference type="EMBL" id="QDT35321.1"/>
    </source>
</evidence>
<dbReference type="InterPro" id="IPR050206">
    <property type="entry name" value="FtsK/SpoIIIE/SftA"/>
</dbReference>
<dbReference type="OrthoDB" id="9807790at2"/>
<feature type="binding site" evidence="3">
    <location>
        <begin position="833"/>
        <end position="840"/>
    </location>
    <ligand>
        <name>ATP</name>
        <dbReference type="ChEBI" id="CHEBI:30616"/>
    </ligand>
</feature>
<evidence type="ECO:0000256" key="4">
    <source>
        <dbReference type="SAM" id="Coils"/>
    </source>
</evidence>
<evidence type="ECO:0000313" key="9">
    <source>
        <dbReference type="Proteomes" id="UP000315724"/>
    </source>
</evidence>
<feature type="domain" description="FtsK" evidence="7">
    <location>
        <begin position="816"/>
        <end position="1011"/>
    </location>
</feature>
<dbReference type="KEGG" id="tpol:Mal48_45970"/>
<dbReference type="SMART" id="SM00382">
    <property type="entry name" value="AAA"/>
    <property type="match status" value="1"/>
</dbReference>
<evidence type="ECO:0000256" key="1">
    <source>
        <dbReference type="ARBA" id="ARBA00022741"/>
    </source>
</evidence>
<feature type="transmembrane region" description="Helical" evidence="6">
    <location>
        <begin position="265"/>
        <end position="287"/>
    </location>
</feature>
<feature type="region of interest" description="Disordered" evidence="5">
    <location>
        <begin position="416"/>
        <end position="435"/>
    </location>
</feature>
<dbReference type="GO" id="GO:0003677">
    <property type="term" value="F:DNA binding"/>
    <property type="evidence" value="ECO:0007669"/>
    <property type="project" value="InterPro"/>
</dbReference>
<feature type="region of interest" description="Disordered" evidence="5">
    <location>
        <begin position="1"/>
        <end position="46"/>
    </location>
</feature>
<keyword evidence="1 3" id="KW-0547">Nucleotide-binding</keyword>
<feature type="transmembrane region" description="Helical" evidence="6">
    <location>
        <begin position="302"/>
        <end position="325"/>
    </location>
</feature>
<dbReference type="Gene3D" id="3.40.50.300">
    <property type="entry name" value="P-loop containing nucleotide triphosphate hydrolases"/>
    <property type="match status" value="3"/>
</dbReference>
<dbReference type="InterPro" id="IPR002543">
    <property type="entry name" value="FtsK_dom"/>
</dbReference>
<keyword evidence="6" id="KW-0472">Membrane</keyword>
<gene>
    <name evidence="8" type="ORF">Mal48_45970</name>
</gene>
<dbReference type="EMBL" id="CP036267">
    <property type="protein sequence ID" value="QDT35321.1"/>
    <property type="molecule type" value="Genomic_DNA"/>
</dbReference>
<dbReference type="Pfam" id="PF01580">
    <property type="entry name" value="FtsK_SpoIIIE"/>
    <property type="match status" value="1"/>
</dbReference>
<dbReference type="PANTHER" id="PTHR22683:SF41">
    <property type="entry name" value="DNA TRANSLOCASE FTSK"/>
    <property type="match status" value="1"/>
</dbReference>
<name>A0A517QUP8_9PLAN</name>
<reference evidence="8 9" key="1">
    <citation type="submission" date="2019-02" db="EMBL/GenBank/DDBJ databases">
        <title>Deep-cultivation of Planctomycetes and their phenomic and genomic characterization uncovers novel biology.</title>
        <authorList>
            <person name="Wiegand S."/>
            <person name="Jogler M."/>
            <person name="Boedeker C."/>
            <person name="Pinto D."/>
            <person name="Vollmers J."/>
            <person name="Rivas-Marin E."/>
            <person name="Kohn T."/>
            <person name="Peeters S.H."/>
            <person name="Heuer A."/>
            <person name="Rast P."/>
            <person name="Oberbeckmann S."/>
            <person name="Bunk B."/>
            <person name="Jeske O."/>
            <person name="Meyerdierks A."/>
            <person name="Storesund J.E."/>
            <person name="Kallscheuer N."/>
            <person name="Luecker S."/>
            <person name="Lage O.M."/>
            <person name="Pohl T."/>
            <person name="Merkel B.J."/>
            <person name="Hornburger P."/>
            <person name="Mueller R.-W."/>
            <person name="Bruemmer F."/>
            <person name="Labrenz M."/>
            <person name="Spormann A.M."/>
            <person name="Op den Camp H."/>
            <person name="Overmann J."/>
            <person name="Amann R."/>
            <person name="Jetten M.S.M."/>
            <person name="Mascher T."/>
            <person name="Medema M.H."/>
            <person name="Devos D.P."/>
            <person name="Kaster A.-K."/>
            <person name="Ovreas L."/>
            <person name="Rohde M."/>
            <person name="Galperin M.Y."/>
            <person name="Jogler C."/>
        </authorList>
    </citation>
    <scope>NUCLEOTIDE SEQUENCE [LARGE SCALE GENOMIC DNA]</scope>
    <source>
        <strain evidence="8 9">Mal48</strain>
    </source>
</reference>
<dbReference type="CDD" id="cd01127">
    <property type="entry name" value="TrwB_TraG_TraD_VirD4"/>
    <property type="match status" value="1"/>
</dbReference>
<organism evidence="8 9">
    <name type="scientific">Thalassoglobus polymorphus</name>
    <dbReference type="NCBI Taxonomy" id="2527994"/>
    <lineage>
        <taxon>Bacteria</taxon>
        <taxon>Pseudomonadati</taxon>
        <taxon>Planctomycetota</taxon>
        <taxon>Planctomycetia</taxon>
        <taxon>Planctomycetales</taxon>
        <taxon>Planctomycetaceae</taxon>
        <taxon>Thalassoglobus</taxon>
    </lineage>
</organism>
<feature type="compositionally biased region" description="Basic and acidic residues" evidence="5">
    <location>
        <begin position="13"/>
        <end position="31"/>
    </location>
</feature>
<keyword evidence="4" id="KW-0175">Coiled coil</keyword>
<proteinExistence type="predicted"/>
<dbReference type="Proteomes" id="UP000315724">
    <property type="component" value="Chromosome"/>
</dbReference>